<keyword evidence="2" id="KW-0472">Membrane</keyword>
<dbReference type="EMBL" id="JBHLVF010000034">
    <property type="protein sequence ID" value="MFC0393742.1"/>
    <property type="molecule type" value="Genomic_DNA"/>
</dbReference>
<sequence length="69" mass="7506">MVSPWITTIVIIFGVLVAIACVVAYLRVYKSSAWSASRKPEHSTPPLAVFPPDELPAIDDDAPPNNDKN</sequence>
<keyword evidence="2" id="KW-0812">Transmembrane</keyword>
<evidence type="ECO:0000313" key="4">
    <source>
        <dbReference type="Proteomes" id="UP001589818"/>
    </source>
</evidence>
<feature type="region of interest" description="Disordered" evidence="1">
    <location>
        <begin position="33"/>
        <end position="69"/>
    </location>
</feature>
<gene>
    <name evidence="3" type="ORF">ACFFJ8_20530</name>
</gene>
<accession>A0ABV6JDV2</accession>
<proteinExistence type="predicted"/>
<protein>
    <recommendedName>
        <fullName evidence="5">Secreted protein</fullName>
    </recommendedName>
</protein>
<evidence type="ECO:0008006" key="5">
    <source>
        <dbReference type="Google" id="ProtNLM"/>
    </source>
</evidence>
<dbReference type="RefSeq" id="WP_204820580.1">
    <property type="nucleotide sequence ID" value="NZ_JANHOF010000013.1"/>
</dbReference>
<name>A0ABV6JDV2_9BACL</name>
<evidence type="ECO:0000256" key="1">
    <source>
        <dbReference type="SAM" id="MobiDB-lite"/>
    </source>
</evidence>
<evidence type="ECO:0000256" key="2">
    <source>
        <dbReference type="SAM" id="Phobius"/>
    </source>
</evidence>
<keyword evidence="2" id="KW-1133">Transmembrane helix</keyword>
<evidence type="ECO:0000313" key="3">
    <source>
        <dbReference type="EMBL" id="MFC0393742.1"/>
    </source>
</evidence>
<comment type="caution">
    <text evidence="3">The sequence shown here is derived from an EMBL/GenBank/DDBJ whole genome shotgun (WGS) entry which is preliminary data.</text>
</comment>
<dbReference type="Proteomes" id="UP001589818">
    <property type="component" value="Unassembled WGS sequence"/>
</dbReference>
<organism evidence="3 4">
    <name type="scientific">Paenibacillus mendelii</name>
    <dbReference type="NCBI Taxonomy" id="206163"/>
    <lineage>
        <taxon>Bacteria</taxon>
        <taxon>Bacillati</taxon>
        <taxon>Bacillota</taxon>
        <taxon>Bacilli</taxon>
        <taxon>Bacillales</taxon>
        <taxon>Paenibacillaceae</taxon>
        <taxon>Paenibacillus</taxon>
    </lineage>
</organism>
<keyword evidence="4" id="KW-1185">Reference proteome</keyword>
<reference evidence="3 4" key="1">
    <citation type="submission" date="2024-09" db="EMBL/GenBank/DDBJ databases">
        <authorList>
            <person name="Sun Q."/>
            <person name="Mori K."/>
        </authorList>
    </citation>
    <scope>NUCLEOTIDE SEQUENCE [LARGE SCALE GENOMIC DNA]</scope>
    <source>
        <strain evidence="3 4">CCM 4839</strain>
    </source>
</reference>
<feature type="transmembrane region" description="Helical" evidence="2">
    <location>
        <begin position="6"/>
        <end position="29"/>
    </location>
</feature>